<evidence type="ECO:0000256" key="6">
    <source>
        <dbReference type="ARBA" id="ARBA00048707"/>
    </source>
</evidence>
<name>A0A6I6DIM6_9FIRM</name>
<evidence type="ECO:0000256" key="8">
    <source>
        <dbReference type="HAMAP-Rule" id="MF_00083"/>
    </source>
</evidence>
<dbReference type="EC" id="3.1.1.29" evidence="1 8"/>
<dbReference type="EMBL" id="CP046457">
    <property type="protein sequence ID" value="QGU00539.1"/>
    <property type="molecule type" value="Genomic_DNA"/>
</dbReference>
<comment type="caution">
    <text evidence="8">Lacks conserved residue(s) required for the propagation of feature annotation.</text>
</comment>
<dbReference type="Proteomes" id="UP000426444">
    <property type="component" value="Chromosome"/>
</dbReference>
<comment type="function">
    <text evidence="8">Catalyzes the release of premature peptidyl moieties from peptidyl-tRNA molecules trapped in stalled 50S ribosomal subunits, and thus maintains levels of free tRNAs and 50S ribosomes.</text>
</comment>
<dbReference type="AlphaFoldDB" id="A0A6I6DIM6"/>
<feature type="binding site" evidence="8">
    <location>
        <position position="14"/>
    </location>
    <ligand>
        <name>tRNA</name>
        <dbReference type="ChEBI" id="CHEBI:17843"/>
    </ligand>
</feature>
<comment type="catalytic activity">
    <reaction evidence="6 8 9">
        <text>an N-acyl-L-alpha-aminoacyl-tRNA + H2O = an N-acyl-L-amino acid + a tRNA + H(+)</text>
        <dbReference type="Rhea" id="RHEA:54448"/>
        <dbReference type="Rhea" id="RHEA-COMP:10123"/>
        <dbReference type="Rhea" id="RHEA-COMP:13883"/>
        <dbReference type="ChEBI" id="CHEBI:15377"/>
        <dbReference type="ChEBI" id="CHEBI:15378"/>
        <dbReference type="ChEBI" id="CHEBI:59874"/>
        <dbReference type="ChEBI" id="CHEBI:78442"/>
        <dbReference type="ChEBI" id="CHEBI:138191"/>
        <dbReference type="EC" id="3.1.1.29"/>
    </reaction>
</comment>
<comment type="subcellular location">
    <subcellularLocation>
        <location evidence="8">Cytoplasm</location>
    </subcellularLocation>
</comment>
<feature type="site" description="Stabilizes the basic form of H active site to accept a proton" evidence="8">
    <location>
        <position position="91"/>
    </location>
</feature>
<gene>
    <name evidence="8" type="primary">pth</name>
    <name evidence="11" type="ORF">SYNTR_1945</name>
</gene>
<evidence type="ECO:0000256" key="9">
    <source>
        <dbReference type="RuleBase" id="RU000673"/>
    </source>
</evidence>
<dbReference type="KEGG" id="salq:SYNTR_1945"/>
<dbReference type="GO" id="GO:0000049">
    <property type="term" value="F:tRNA binding"/>
    <property type="evidence" value="ECO:0007669"/>
    <property type="project" value="UniProtKB-UniRule"/>
</dbReference>
<evidence type="ECO:0000313" key="11">
    <source>
        <dbReference type="EMBL" id="QGU00539.1"/>
    </source>
</evidence>
<dbReference type="GO" id="GO:0004045">
    <property type="term" value="F:peptidyl-tRNA hydrolase activity"/>
    <property type="evidence" value="ECO:0007669"/>
    <property type="project" value="UniProtKB-UniRule"/>
</dbReference>
<keyword evidence="2 8" id="KW-0820">tRNA-binding</keyword>
<evidence type="ECO:0000313" key="12">
    <source>
        <dbReference type="Proteomes" id="UP000426444"/>
    </source>
</evidence>
<organism evidence="11 12">
    <name type="scientific">Candidatus Syntrophocurvum alkaliphilum</name>
    <dbReference type="NCBI Taxonomy" id="2293317"/>
    <lineage>
        <taxon>Bacteria</taxon>
        <taxon>Bacillati</taxon>
        <taxon>Bacillota</taxon>
        <taxon>Clostridia</taxon>
        <taxon>Eubacteriales</taxon>
        <taxon>Syntrophomonadaceae</taxon>
        <taxon>Candidatus Syntrophocurvum</taxon>
    </lineage>
</organism>
<accession>A0A6I6DIM6</accession>
<dbReference type="GO" id="GO:0072344">
    <property type="term" value="P:rescue of stalled ribosome"/>
    <property type="evidence" value="ECO:0007669"/>
    <property type="project" value="UniProtKB-UniRule"/>
</dbReference>
<keyword evidence="3 8" id="KW-0378">Hydrolase</keyword>
<dbReference type="RefSeq" id="WP_156204311.1">
    <property type="nucleotide sequence ID" value="NZ_CP046457.1"/>
</dbReference>
<reference evidence="12" key="1">
    <citation type="journal article" date="2019" name="Microbiology">
        <title>Complete Genome Sequence of an Uncultured Bacterium of the Candidate Phylum Bipolaricaulota.</title>
        <authorList>
            <person name="Kadnikov V.V."/>
            <person name="Mardanov A.V."/>
            <person name="Beletsky A.V."/>
            <person name="Frank Y.A."/>
            <person name="Karnachuk O.V."/>
            <person name="Ravin N.V."/>
        </authorList>
    </citation>
    <scope>NUCLEOTIDE SEQUENCE [LARGE SCALE GENOMIC DNA]</scope>
</reference>
<evidence type="ECO:0000256" key="2">
    <source>
        <dbReference type="ARBA" id="ARBA00022555"/>
    </source>
</evidence>
<evidence type="ECO:0000256" key="3">
    <source>
        <dbReference type="ARBA" id="ARBA00022801"/>
    </source>
</evidence>
<dbReference type="PANTHER" id="PTHR17224">
    <property type="entry name" value="PEPTIDYL-TRNA HYDROLASE"/>
    <property type="match status" value="1"/>
</dbReference>
<dbReference type="InterPro" id="IPR018171">
    <property type="entry name" value="Pept_tRNA_hydro_CS"/>
</dbReference>
<dbReference type="HAMAP" id="MF_00083">
    <property type="entry name" value="Pept_tRNA_hydro_bact"/>
    <property type="match status" value="1"/>
</dbReference>
<comment type="similarity">
    <text evidence="5 8 10">Belongs to the PTH family.</text>
</comment>
<evidence type="ECO:0000256" key="4">
    <source>
        <dbReference type="ARBA" id="ARBA00022884"/>
    </source>
</evidence>
<feature type="active site" description="Proton acceptor" evidence="8">
    <location>
        <position position="19"/>
    </location>
</feature>
<keyword evidence="8" id="KW-0963">Cytoplasm</keyword>
<protein>
    <recommendedName>
        <fullName evidence="7 8">Peptidyl-tRNA hydrolase</fullName>
        <shortName evidence="8">Pth</shortName>
        <ecNumber evidence="1 8">3.1.1.29</ecNumber>
    </recommendedName>
</protein>
<dbReference type="SUPFAM" id="SSF53178">
    <property type="entry name" value="Peptidyl-tRNA hydrolase-like"/>
    <property type="match status" value="1"/>
</dbReference>
<keyword evidence="4 8" id="KW-0694">RNA-binding</keyword>
<keyword evidence="12" id="KW-1185">Reference proteome</keyword>
<dbReference type="PANTHER" id="PTHR17224:SF1">
    <property type="entry name" value="PEPTIDYL-TRNA HYDROLASE"/>
    <property type="match status" value="1"/>
</dbReference>
<dbReference type="FunFam" id="3.40.50.1470:FF:000001">
    <property type="entry name" value="Peptidyl-tRNA hydrolase"/>
    <property type="match status" value="1"/>
</dbReference>
<comment type="function">
    <text evidence="8">Hydrolyzes ribosome-free peptidyl-tRNAs (with 1 or more amino acids incorporated), which drop off the ribosome during protein synthesis, or as a result of ribosome stalling.</text>
</comment>
<sequence>MKIIVGLGNPGKKFKDTRHNVGFNVVDEIASQNTIEKEESKFDAIIGHIRINNEKIFLVKPLTYMNLSGRTVQPLVHYYKCELKDLMVIYDDMDLPVGSLRIREKGGTGGHKGMTSIINRLGSRDFPRMRIGIGRSEQIETTNWVLGQFTKEEKPYIDEIINLAADAATKWVKDGIHLTMNSYNK</sequence>
<dbReference type="Pfam" id="PF01195">
    <property type="entry name" value="Pept_tRNA_hydro"/>
    <property type="match status" value="1"/>
</dbReference>
<evidence type="ECO:0000256" key="10">
    <source>
        <dbReference type="RuleBase" id="RU004320"/>
    </source>
</evidence>
<comment type="subunit">
    <text evidence="8">Monomer.</text>
</comment>
<dbReference type="GO" id="GO:0005737">
    <property type="term" value="C:cytoplasm"/>
    <property type="evidence" value="ECO:0007669"/>
    <property type="project" value="UniProtKB-SubCell"/>
</dbReference>
<feature type="site" description="Discriminates between blocked and unblocked aminoacyl-tRNA" evidence="8">
    <location>
        <position position="9"/>
    </location>
</feature>
<proteinExistence type="inferred from homology"/>
<dbReference type="InterPro" id="IPR001328">
    <property type="entry name" value="Pept_tRNA_hydro"/>
</dbReference>
<dbReference type="GO" id="GO:0006515">
    <property type="term" value="P:protein quality control for misfolded or incompletely synthesized proteins"/>
    <property type="evidence" value="ECO:0007669"/>
    <property type="project" value="UniProtKB-UniRule"/>
</dbReference>
<dbReference type="InterPro" id="IPR036416">
    <property type="entry name" value="Pept_tRNA_hydro_sf"/>
</dbReference>
<dbReference type="NCBIfam" id="TIGR00447">
    <property type="entry name" value="pth"/>
    <property type="match status" value="1"/>
</dbReference>
<dbReference type="PROSITE" id="PS01195">
    <property type="entry name" value="PEPT_TRNA_HYDROL_1"/>
    <property type="match status" value="1"/>
</dbReference>
<evidence type="ECO:0000256" key="7">
    <source>
        <dbReference type="ARBA" id="ARBA00050038"/>
    </source>
</evidence>
<dbReference type="OrthoDB" id="9800507at2"/>
<feature type="binding site" evidence="8">
    <location>
        <position position="66"/>
    </location>
    <ligand>
        <name>tRNA</name>
        <dbReference type="ChEBI" id="CHEBI:17843"/>
    </ligand>
</feature>
<dbReference type="Gene3D" id="3.40.50.1470">
    <property type="entry name" value="Peptidyl-tRNA hydrolase"/>
    <property type="match status" value="1"/>
</dbReference>
<feature type="binding site" evidence="8">
    <location>
        <position position="64"/>
    </location>
    <ligand>
        <name>tRNA</name>
        <dbReference type="ChEBI" id="CHEBI:17843"/>
    </ligand>
</feature>
<dbReference type="CDD" id="cd00462">
    <property type="entry name" value="PTH"/>
    <property type="match status" value="1"/>
</dbReference>
<evidence type="ECO:0000256" key="5">
    <source>
        <dbReference type="ARBA" id="ARBA00038063"/>
    </source>
</evidence>
<evidence type="ECO:0000256" key="1">
    <source>
        <dbReference type="ARBA" id="ARBA00013260"/>
    </source>
</evidence>